<protein>
    <submittedName>
        <fullName evidence="18">Penicillin-binding protein</fullName>
    </submittedName>
</protein>
<keyword evidence="11" id="KW-0511">Multifunctional enzyme</keyword>
<evidence type="ECO:0000256" key="13">
    <source>
        <dbReference type="ARBA" id="ARBA00034000"/>
    </source>
</evidence>
<evidence type="ECO:0000256" key="14">
    <source>
        <dbReference type="ARBA" id="ARBA00049902"/>
    </source>
</evidence>
<evidence type="ECO:0000256" key="1">
    <source>
        <dbReference type="ARBA" id="ARBA00004236"/>
    </source>
</evidence>
<keyword evidence="7" id="KW-0378">Hydrolase</keyword>
<comment type="catalytic activity">
    <reaction evidence="14">
        <text>[GlcNAc-(1-&gt;4)-Mur2Ac(oyl-L-Ala-gamma-D-Glu-L-Lys-D-Ala-D-Ala)](n)-di-trans,octa-cis-undecaprenyl diphosphate + beta-D-GlcNAc-(1-&gt;4)-Mur2Ac(oyl-L-Ala-gamma-D-Glu-L-Lys-D-Ala-D-Ala)-di-trans,octa-cis-undecaprenyl diphosphate = [GlcNAc-(1-&gt;4)-Mur2Ac(oyl-L-Ala-gamma-D-Glu-L-Lys-D-Ala-D-Ala)](n+1)-di-trans,octa-cis-undecaprenyl diphosphate + di-trans,octa-cis-undecaprenyl diphosphate + H(+)</text>
        <dbReference type="Rhea" id="RHEA:23708"/>
        <dbReference type="Rhea" id="RHEA-COMP:9602"/>
        <dbReference type="Rhea" id="RHEA-COMP:9603"/>
        <dbReference type="ChEBI" id="CHEBI:15378"/>
        <dbReference type="ChEBI" id="CHEBI:58405"/>
        <dbReference type="ChEBI" id="CHEBI:60033"/>
        <dbReference type="ChEBI" id="CHEBI:78435"/>
        <dbReference type="EC" id="2.4.99.28"/>
    </reaction>
</comment>
<dbReference type="InterPro" id="IPR023346">
    <property type="entry name" value="Lysozyme-like_dom_sf"/>
</dbReference>
<evidence type="ECO:0000256" key="5">
    <source>
        <dbReference type="ARBA" id="ARBA00022676"/>
    </source>
</evidence>
<comment type="catalytic activity">
    <reaction evidence="13">
        <text>Preferential cleavage: (Ac)2-L-Lys-D-Ala-|-D-Ala. Also transpeptidation of peptidyl-alanyl moieties that are N-acyl substituents of D-alanine.</text>
        <dbReference type="EC" id="3.4.16.4"/>
    </reaction>
</comment>
<gene>
    <name evidence="18" type="ORF">AFL42_13015</name>
</gene>
<proteinExistence type="predicted"/>
<keyword evidence="2" id="KW-1003">Cell membrane</keyword>
<dbReference type="Gene3D" id="3.40.710.10">
    <property type="entry name" value="DD-peptidase/beta-lactamase superfamily"/>
    <property type="match status" value="1"/>
</dbReference>
<dbReference type="Gene3D" id="1.10.3810.10">
    <property type="entry name" value="Biosynthetic peptidoglycan transglycosylase-like"/>
    <property type="match status" value="1"/>
</dbReference>
<dbReference type="InterPro" id="IPR050396">
    <property type="entry name" value="Glycosyltr_51/Transpeptidase"/>
</dbReference>
<evidence type="ECO:0000256" key="8">
    <source>
        <dbReference type="ARBA" id="ARBA00022960"/>
    </source>
</evidence>
<dbReference type="Pfam" id="PF00905">
    <property type="entry name" value="Transpeptidase"/>
    <property type="match status" value="1"/>
</dbReference>
<dbReference type="PANTHER" id="PTHR32282">
    <property type="entry name" value="BINDING PROTEIN TRANSPEPTIDASE, PUTATIVE-RELATED"/>
    <property type="match status" value="1"/>
</dbReference>
<dbReference type="PANTHER" id="PTHR32282:SF11">
    <property type="entry name" value="PENICILLIN-BINDING PROTEIN 1B"/>
    <property type="match status" value="1"/>
</dbReference>
<evidence type="ECO:0000256" key="7">
    <source>
        <dbReference type="ARBA" id="ARBA00022801"/>
    </source>
</evidence>
<feature type="transmembrane region" description="Helical" evidence="15">
    <location>
        <begin position="12"/>
        <end position="37"/>
    </location>
</feature>
<evidence type="ECO:0000259" key="16">
    <source>
        <dbReference type="Pfam" id="PF00905"/>
    </source>
</evidence>
<evidence type="ECO:0000256" key="4">
    <source>
        <dbReference type="ARBA" id="ARBA00022670"/>
    </source>
</evidence>
<evidence type="ECO:0000256" key="9">
    <source>
        <dbReference type="ARBA" id="ARBA00022984"/>
    </source>
</evidence>
<keyword evidence="4" id="KW-0645">Protease</keyword>
<keyword evidence="15" id="KW-0812">Transmembrane</keyword>
<dbReference type="Pfam" id="PF00912">
    <property type="entry name" value="Transgly"/>
    <property type="match status" value="1"/>
</dbReference>
<reference evidence="18 19" key="1">
    <citation type="submission" date="2015-07" db="EMBL/GenBank/DDBJ databases">
        <title>High-quality draft genome sequence of Oceanobacillus caeni HM6, a bacillus isolated from a human feces.</title>
        <authorList>
            <person name="Kumar J."/>
            <person name="Verma M.K."/>
            <person name="Pandey R."/>
            <person name="Bhambi M."/>
            <person name="Chauhan N."/>
        </authorList>
    </citation>
    <scope>NUCLEOTIDE SEQUENCE [LARGE SCALE GENOMIC DNA]</scope>
    <source>
        <strain evidence="18 19">HM6</strain>
    </source>
</reference>
<organism evidence="18 19">
    <name type="scientific">Oceanobacillus caeni</name>
    <dbReference type="NCBI Taxonomy" id="405946"/>
    <lineage>
        <taxon>Bacteria</taxon>
        <taxon>Bacillati</taxon>
        <taxon>Bacillota</taxon>
        <taxon>Bacilli</taxon>
        <taxon>Bacillales</taxon>
        <taxon>Bacillaceae</taxon>
        <taxon>Oceanobacillus</taxon>
    </lineage>
</organism>
<dbReference type="EMBL" id="LGTK01000051">
    <property type="protein sequence ID" value="KPH72783.1"/>
    <property type="molecule type" value="Genomic_DNA"/>
</dbReference>
<evidence type="ECO:0000256" key="6">
    <source>
        <dbReference type="ARBA" id="ARBA00022679"/>
    </source>
</evidence>
<keyword evidence="8" id="KW-0133">Cell shape</keyword>
<dbReference type="NCBIfam" id="TIGR02074">
    <property type="entry name" value="PBP_1a_fam"/>
    <property type="match status" value="1"/>
</dbReference>
<evidence type="ECO:0000256" key="11">
    <source>
        <dbReference type="ARBA" id="ARBA00023268"/>
    </source>
</evidence>
<keyword evidence="6" id="KW-0808">Transferase</keyword>
<name>A0ABR5MH73_9BACI</name>
<dbReference type="InterPro" id="IPR001264">
    <property type="entry name" value="Glyco_trans_51"/>
</dbReference>
<feature type="domain" description="Penicillin-binding protein transpeptidase" evidence="16">
    <location>
        <begin position="321"/>
        <end position="564"/>
    </location>
</feature>
<dbReference type="InterPro" id="IPR036950">
    <property type="entry name" value="PBP_transglycosylase"/>
</dbReference>
<accession>A0ABR5MH73</accession>
<keyword evidence="19" id="KW-1185">Reference proteome</keyword>
<feature type="domain" description="Glycosyl transferase family 51" evidence="17">
    <location>
        <begin position="56"/>
        <end position="230"/>
    </location>
</feature>
<keyword evidence="15" id="KW-1133">Transmembrane helix</keyword>
<keyword evidence="9" id="KW-0573">Peptidoglycan synthesis</keyword>
<comment type="caution">
    <text evidence="18">The sequence shown here is derived from an EMBL/GenBank/DDBJ whole genome shotgun (WGS) entry which is preliminary data.</text>
</comment>
<keyword evidence="5" id="KW-0328">Glycosyltransferase</keyword>
<keyword evidence="10 15" id="KW-0472">Membrane</keyword>
<dbReference type="InterPro" id="IPR001460">
    <property type="entry name" value="PCN-bd_Tpept"/>
</dbReference>
<evidence type="ECO:0000256" key="15">
    <source>
        <dbReference type="SAM" id="Phobius"/>
    </source>
</evidence>
<dbReference type="SUPFAM" id="SSF56601">
    <property type="entry name" value="beta-lactamase/transpeptidase-like"/>
    <property type="match status" value="1"/>
</dbReference>
<evidence type="ECO:0000256" key="12">
    <source>
        <dbReference type="ARBA" id="ARBA00023316"/>
    </source>
</evidence>
<keyword evidence="3" id="KW-0121">Carboxypeptidase</keyword>
<evidence type="ECO:0000256" key="10">
    <source>
        <dbReference type="ARBA" id="ARBA00023136"/>
    </source>
</evidence>
<evidence type="ECO:0000313" key="19">
    <source>
        <dbReference type="Proteomes" id="UP000037854"/>
    </source>
</evidence>
<dbReference type="SUPFAM" id="SSF53955">
    <property type="entry name" value="Lysozyme-like"/>
    <property type="match status" value="1"/>
</dbReference>
<dbReference type="InterPro" id="IPR012338">
    <property type="entry name" value="Beta-lactam/transpept-like"/>
</dbReference>
<dbReference type="Proteomes" id="UP000037854">
    <property type="component" value="Unassembled WGS sequence"/>
</dbReference>
<evidence type="ECO:0000256" key="2">
    <source>
        <dbReference type="ARBA" id="ARBA00022475"/>
    </source>
</evidence>
<evidence type="ECO:0000313" key="18">
    <source>
        <dbReference type="EMBL" id="KPH72783.1"/>
    </source>
</evidence>
<keyword evidence="12" id="KW-0961">Cell wall biogenesis/degradation</keyword>
<evidence type="ECO:0000256" key="3">
    <source>
        <dbReference type="ARBA" id="ARBA00022645"/>
    </source>
</evidence>
<sequence>MNKSRLRKYRLIFKLITTLVGIVLLSIIGIYTISFILGPPPLMNEENTIYYNNSNEVIGEERSAENRYWVDLNDMSPHIINATLIVEDQHFKEHNGFDYKRIIGAIFRNVTSGTLKEGASTLTQQLARNLYLSHEKTWDRKIKEAFYTVRLEMYYSKGEILEGYLNSIYYGHGSYGIEAASNYFFDKSSKDLDVAEAAMLAGIPKGPTYYSPLNDKENAEQRQEQILQLMLTNNMISPDEYQNAKTTTLAYSKTKKEDNDSIGPYFQDAVLKEAAKILELDTEEIRSGGFEIYTTLDSEMQIGLEDSVSKTIDQASEMQIGALAMDPKTGAIKAMVGGRDYSESPFNRAVNARRMAGSTFKPFLYYAALENGYTPSTMLMSKPTAFELEDGEVYRPSNFNDYYAYEPISLAQALALSDNIYAVKTNLYLTPKKLVNTARRFGLSGELPEVPSLALGSASVSLEEMVTGYGMIANGGHEINSYTIERIINRDGKTIYEKDNNLGDLVLDPKQTFILADLMTGVFDRQLDGYASVTGAPIANQLSRVYAGKSGSTKSDSWMIGFSPQLVAGVWGGYDDNRVMEVVAESGYPKKVWASFMEKAHEGLPEKSFEVPNGVVGVAIDPQTGNLATPYCKVSRVMYFEKGSEPKQYCTDHFPHDMKPKEEDSNDGPFKRIFDSLFGT</sequence>
<evidence type="ECO:0000259" key="17">
    <source>
        <dbReference type="Pfam" id="PF00912"/>
    </source>
</evidence>
<dbReference type="RefSeq" id="WP_060668880.1">
    <property type="nucleotide sequence ID" value="NZ_LGTK01000051.1"/>
</dbReference>
<comment type="subcellular location">
    <subcellularLocation>
        <location evidence="1">Cell membrane</location>
    </subcellularLocation>
</comment>